<gene>
    <name evidence="1" type="ORF">AA415_02945</name>
</gene>
<protein>
    <submittedName>
        <fullName evidence="1">Uncharacterized protein</fullName>
    </submittedName>
</protein>
<name>A0A108T364_BACSE</name>
<keyword evidence="2" id="KW-1185">Reference proteome</keyword>
<proteinExistence type="predicted"/>
<organism evidence="1 2">
    <name type="scientific">Bacteroides stercoris</name>
    <dbReference type="NCBI Taxonomy" id="46506"/>
    <lineage>
        <taxon>Bacteria</taxon>
        <taxon>Pseudomonadati</taxon>
        <taxon>Bacteroidota</taxon>
        <taxon>Bacteroidia</taxon>
        <taxon>Bacteroidales</taxon>
        <taxon>Bacteroidaceae</taxon>
        <taxon>Bacteroides</taxon>
    </lineage>
</organism>
<evidence type="ECO:0000313" key="1">
    <source>
        <dbReference type="EMBL" id="KWR52358.1"/>
    </source>
</evidence>
<comment type="caution">
    <text evidence="1">The sequence shown here is derived from an EMBL/GenBank/DDBJ whole genome shotgun (WGS) entry which is preliminary data.</text>
</comment>
<evidence type="ECO:0000313" key="2">
    <source>
        <dbReference type="Proteomes" id="UP000056419"/>
    </source>
</evidence>
<accession>A0A108T364</accession>
<dbReference type="EMBL" id="LRGC01000021">
    <property type="protein sequence ID" value="KWR52358.1"/>
    <property type="molecule type" value="Genomic_DNA"/>
</dbReference>
<dbReference type="AlphaFoldDB" id="A0A108T364"/>
<dbReference type="Proteomes" id="UP000056419">
    <property type="component" value="Unassembled WGS sequence"/>
</dbReference>
<dbReference type="PATRIC" id="fig|46506.5.peg.3173"/>
<sequence>MDFKGISSYCRGEFNIKLHVPSSYSDDPESLDYATFADWFDNGFGAGDAVKWGDTVGLIQEGNVHTAIMCLRMDGNTPIFNQISVSVQDITHADESVLNRLYSILSENGKEFGNPFFLISDKYIPKSCELITFHNHSTGQEGCGVLRLIDKSTGDVVMYCYAVKGEPVRYSMNEYLGKVDDFSFSAFKPADYQRKFLEVELAKVGKTWNHFLKRIEPLNMKAEKGERYWYITDKMSVASDTEKGTATSHKRYLAGNYFRKEEDAVRILSEEMEIRRNFLAEPGR</sequence>
<reference evidence="1 2" key="1">
    <citation type="journal article" date="2016" name="BMC Genomics">
        <title>Type VI secretion systems of human gut Bacteroidales segregate into three genetic architectures, two of which are contained on mobile genetic elements.</title>
        <authorList>
            <person name="Coyne M.J."/>
            <person name="Roelofs K.G."/>
            <person name="Comstock L.E."/>
        </authorList>
    </citation>
    <scope>NUCLEOTIDE SEQUENCE [LARGE SCALE GENOMIC DNA]</scope>
    <source>
        <strain evidence="1 2">CL09T03C01</strain>
    </source>
</reference>